<dbReference type="EMBL" id="JACJVO010000013">
    <property type="protein sequence ID" value="MBB6731650.1"/>
    <property type="molecule type" value="Genomic_DNA"/>
</dbReference>
<dbReference type="Pfam" id="PF09350">
    <property type="entry name" value="DJC28_CD"/>
    <property type="match status" value="1"/>
</dbReference>
<feature type="region of interest" description="Disordered" evidence="1">
    <location>
        <begin position="122"/>
        <end position="141"/>
    </location>
</feature>
<dbReference type="InterPro" id="IPR052573">
    <property type="entry name" value="DnaJ_C_subfamily_28"/>
</dbReference>
<organism evidence="3 4">
    <name type="scientific">Cohnella zeiphila</name>
    <dbReference type="NCBI Taxonomy" id="2761120"/>
    <lineage>
        <taxon>Bacteria</taxon>
        <taxon>Bacillati</taxon>
        <taxon>Bacillota</taxon>
        <taxon>Bacilli</taxon>
        <taxon>Bacillales</taxon>
        <taxon>Paenibacillaceae</taxon>
        <taxon>Cohnella</taxon>
    </lineage>
</organism>
<protein>
    <submittedName>
        <fullName evidence="3">DUF1992 domain-containing protein</fullName>
    </submittedName>
</protein>
<dbReference type="PANTHER" id="PTHR39158">
    <property type="entry name" value="OS08G0560600 PROTEIN"/>
    <property type="match status" value="1"/>
</dbReference>
<keyword evidence="4" id="KW-1185">Reference proteome</keyword>
<sequence>MDWRWSLADEKIREAIAKGEFDDVSGKGKPLPPDELEGVPDELRVGFKLLRNAGAIPPELELRKEMLAIGDLLACCRDEDERGRLRQRLSLVQFRYRSLMEQRGWSGEGAFEDYRGAIEDRLLGADDESSSSASEKGSKPR</sequence>
<accession>A0A7X0VVP8</accession>
<evidence type="ECO:0000256" key="1">
    <source>
        <dbReference type="SAM" id="MobiDB-lite"/>
    </source>
</evidence>
<proteinExistence type="predicted"/>
<reference evidence="3 4" key="1">
    <citation type="submission" date="2020-08" db="EMBL/GenBank/DDBJ databases">
        <title>Cohnella phylogeny.</title>
        <authorList>
            <person name="Dunlap C."/>
        </authorList>
    </citation>
    <scope>NUCLEOTIDE SEQUENCE [LARGE SCALE GENOMIC DNA]</scope>
    <source>
        <strain evidence="3 4">CBP 2801</strain>
    </source>
</reference>
<evidence type="ECO:0000313" key="4">
    <source>
        <dbReference type="Proteomes" id="UP000564644"/>
    </source>
</evidence>
<feature type="domain" description="DnaJ homologue subfamily C member 28 conserved" evidence="2">
    <location>
        <begin position="7"/>
        <end position="73"/>
    </location>
</feature>
<dbReference type="AlphaFoldDB" id="A0A7X0VVP8"/>
<name>A0A7X0VVP8_9BACL</name>
<gene>
    <name evidence="3" type="ORF">H7C18_12080</name>
</gene>
<evidence type="ECO:0000259" key="2">
    <source>
        <dbReference type="Pfam" id="PF09350"/>
    </source>
</evidence>
<dbReference type="PANTHER" id="PTHR39158:SF1">
    <property type="entry name" value="DNAJ HOMOLOG SUBFAMILY C MEMBER 28"/>
    <property type="match status" value="1"/>
</dbReference>
<comment type="caution">
    <text evidence="3">The sequence shown here is derived from an EMBL/GenBank/DDBJ whole genome shotgun (WGS) entry which is preliminary data.</text>
</comment>
<dbReference type="Proteomes" id="UP000564644">
    <property type="component" value="Unassembled WGS sequence"/>
</dbReference>
<evidence type="ECO:0000313" key="3">
    <source>
        <dbReference type="EMBL" id="MBB6731650.1"/>
    </source>
</evidence>
<dbReference type="RefSeq" id="WP_185129322.1">
    <property type="nucleotide sequence ID" value="NZ_JACJVO010000013.1"/>
</dbReference>
<dbReference type="InterPro" id="IPR018961">
    <property type="entry name" value="DnaJ_homolog_subfam-C_membr-28"/>
</dbReference>